<sequence length="86" mass="9567">MTLYTPSTSEIIPAPTITKVYNVMTWEERDHIRIGGPVYYTLSYTGISGTPATGYKYEINGKPATYTDAYYLMRDAQTTGSVELVA</sequence>
<dbReference type="Proteomes" id="UP000603865">
    <property type="component" value="Unassembled WGS sequence"/>
</dbReference>
<dbReference type="RefSeq" id="WP_189093285.1">
    <property type="nucleotide sequence ID" value="NZ_BMQL01000062.1"/>
</dbReference>
<evidence type="ECO:0000313" key="1">
    <source>
        <dbReference type="EMBL" id="GGR34104.1"/>
    </source>
</evidence>
<name>A0A918CPK5_9DEIO</name>
<dbReference type="EMBL" id="BMQL01000062">
    <property type="protein sequence ID" value="GGR34104.1"/>
    <property type="molecule type" value="Genomic_DNA"/>
</dbReference>
<gene>
    <name evidence="1" type="ORF">GCM10008957_50390</name>
</gene>
<organism evidence="1 2">
    <name type="scientific">Deinococcus ruber</name>
    <dbReference type="NCBI Taxonomy" id="1848197"/>
    <lineage>
        <taxon>Bacteria</taxon>
        <taxon>Thermotogati</taxon>
        <taxon>Deinococcota</taxon>
        <taxon>Deinococci</taxon>
        <taxon>Deinococcales</taxon>
        <taxon>Deinococcaceae</taxon>
        <taxon>Deinococcus</taxon>
    </lineage>
</organism>
<reference evidence="1" key="2">
    <citation type="submission" date="2020-09" db="EMBL/GenBank/DDBJ databases">
        <authorList>
            <person name="Sun Q."/>
            <person name="Ohkuma M."/>
        </authorList>
    </citation>
    <scope>NUCLEOTIDE SEQUENCE</scope>
    <source>
        <strain evidence="1">JCM 31311</strain>
    </source>
</reference>
<evidence type="ECO:0000313" key="2">
    <source>
        <dbReference type="Proteomes" id="UP000603865"/>
    </source>
</evidence>
<accession>A0A918CPK5</accession>
<protein>
    <submittedName>
        <fullName evidence="1">Uncharacterized protein</fullName>
    </submittedName>
</protein>
<keyword evidence="2" id="KW-1185">Reference proteome</keyword>
<comment type="caution">
    <text evidence="1">The sequence shown here is derived from an EMBL/GenBank/DDBJ whole genome shotgun (WGS) entry which is preliminary data.</text>
</comment>
<proteinExistence type="predicted"/>
<dbReference type="AlphaFoldDB" id="A0A918CPK5"/>
<reference evidence="1" key="1">
    <citation type="journal article" date="2014" name="Int. J. Syst. Evol. Microbiol.">
        <title>Complete genome sequence of Corynebacterium casei LMG S-19264T (=DSM 44701T), isolated from a smear-ripened cheese.</title>
        <authorList>
            <consortium name="US DOE Joint Genome Institute (JGI-PGF)"/>
            <person name="Walter F."/>
            <person name="Albersmeier A."/>
            <person name="Kalinowski J."/>
            <person name="Ruckert C."/>
        </authorList>
    </citation>
    <scope>NUCLEOTIDE SEQUENCE</scope>
    <source>
        <strain evidence="1">JCM 31311</strain>
    </source>
</reference>